<dbReference type="Gene3D" id="1.10.8.10">
    <property type="entry name" value="DNA helicase RuvA subunit, C-terminal domain"/>
    <property type="match status" value="1"/>
</dbReference>
<dbReference type="EC" id="2.3.2.23" evidence="1"/>
<dbReference type="SMART" id="SM00165">
    <property type="entry name" value="UBA"/>
    <property type="match status" value="1"/>
</dbReference>
<dbReference type="OrthoDB" id="7851174at2759"/>
<dbReference type="Pfam" id="PF00179">
    <property type="entry name" value="UQ_con"/>
    <property type="match status" value="1"/>
</dbReference>
<comment type="similarity">
    <text evidence="7">Belongs to the ubiquitin-conjugating enzyme family.</text>
</comment>
<evidence type="ECO:0000313" key="11">
    <source>
        <dbReference type="Proteomes" id="UP001057455"/>
    </source>
</evidence>
<evidence type="ECO:0000256" key="5">
    <source>
        <dbReference type="ARBA" id="ARBA00022840"/>
    </source>
</evidence>
<feature type="domain" description="UBA" evidence="8">
    <location>
        <begin position="154"/>
        <end position="194"/>
    </location>
</feature>
<name>A0A9W5WUV1_BABOV</name>
<keyword evidence="11" id="KW-1185">Reference proteome</keyword>
<evidence type="ECO:0000259" key="8">
    <source>
        <dbReference type="PROSITE" id="PS50030"/>
    </source>
</evidence>
<keyword evidence="3 7" id="KW-0547">Nucleotide-binding</keyword>
<keyword evidence="4 7" id="KW-0833">Ubl conjugation pathway</keyword>
<dbReference type="PROSITE" id="PS50127">
    <property type="entry name" value="UBC_2"/>
    <property type="match status" value="1"/>
</dbReference>
<dbReference type="InterPro" id="IPR009060">
    <property type="entry name" value="UBA-like_sf"/>
</dbReference>
<dbReference type="InterPro" id="IPR016135">
    <property type="entry name" value="UBQ-conjugating_enzyme/RWD"/>
</dbReference>
<dbReference type="InterPro" id="IPR015940">
    <property type="entry name" value="UBA"/>
</dbReference>
<accession>A0A9W5WUV1</accession>
<feature type="domain" description="UBC core" evidence="9">
    <location>
        <begin position="3"/>
        <end position="150"/>
    </location>
</feature>
<dbReference type="CDD" id="cd23800">
    <property type="entry name" value="UBCc_UBE2K"/>
    <property type="match status" value="1"/>
</dbReference>
<comment type="caution">
    <text evidence="10">The sequence shown here is derived from an EMBL/GenBank/DDBJ whole genome shotgun (WGS) entry which is preliminary data.</text>
</comment>
<keyword evidence="2" id="KW-0808">Transferase</keyword>
<dbReference type="PROSITE" id="PS00183">
    <property type="entry name" value="UBC_1"/>
    <property type="match status" value="1"/>
</dbReference>
<evidence type="ECO:0000256" key="3">
    <source>
        <dbReference type="ARBA" id="ARBA00022741"/>
    </source>
</evidence>
<evidence type="ECO:0000256" key="4">
    <source>
        <dbReference type="ARBA" id="ARBA00022786"/>
    </source>
</evidence>
<evidence type="ECO:0000256" key="6">
    <source>
        <dbReference type="PROSITE-ProRule" id="PRU10133"/>
    </source>
</evidence>
<dbReference type="SUPFAM" id="SSF46934">
    <property type="entry name" value="UBA-like"/>
    <property type="match status" value="1"/>
</dbReference>
<evidence type="ECO:0000256" key="7">
    <source>
        <dbReference type="RuleBase" id="RU362109"/>
    </source>
</evidence>
<dbReference type="InterPro" id="IPR023313">
    <property type="entry name" value="UBQ-conjugating_AS"/>
</dbReference>
<dbReference type="EMBL" id="BLIY01000014">
    <property type="protein sequence ID" value="GFE54239.1"/>
    <property type="molecule type" value="Genomic_DNA"/>
</dbReference>
<dbReference type="Proteomes" id="UP001057455">
    <property type="component" value="Unassembled WGS sequence"/>
</dbReference>
<evidence type="ECO:0000256" key="2">
    <source>
        <dbReference type="ARBA" id="ARBA00022679"/>
    </source>
</evidence>
<reference evidence="10" key="1">
    <citation type="submission" date="2019-12" db="EMBL/GenBank/DDBJ databases">
        <title>Genome sequence of Babesia ovis.</title>
        <authorList>
            <person name="Yamagishi J."/>
            <person name="Sevinc F."/>
            <person name="Xuan X."/>
        </authorList>
    </citation>
    <scope>NUCLEOTIDE SEQUENCE</scope>
    <source>
        <strain evidence="10">Selcuk</strain>
    </source>
</reference>
<sequence>MSRQHARLERELNDIQKDLGGPVDAHTIDGNIFTWRGYINGPIQTPYEGGCFILAIQIPEDYPYNPPKIHFETKIWHPNISSETGAICLDILKDEWSPALTIRTALVSIQALLSAPEPDDPQDAEVATMYQRDYAEFERTAKLWTATFAQNRGETREGKVGTLEEMGIDREMAIKALEENGWDTTVAINRIMDVPLIQNMDDYLNVGSIKSDLDILQRPDGVGAGRQRYVAPNFSGKQLYLSGYGRHWGEKITYSVGLAYGSGVLLGSSFGFVRGVAKGGATRKLMINSILNTCGTYGPKLGNSAACVTLLYCVMNSTAKLAIGDRIDERFVVPIAGFHAGALYKCKGTWRALAKYSIGSAVAFSAIDYALRNAYI</sequence>
<dbReference type="GO" id="GO:0005524">
    <property type="term" value="F:ATP binding"/>
    <property type="evidence" value="ECO:0007669"/>
    <property type="project" value="UniProtKB-UniRule"/>
</dbReference>
<feature type="active site" description="Glycyl thioester intermediate" evidence="6">
    <location>
        <position position="88"/>
    </location>
</feature>
<dbReference type="SUPFAM" id="SSF54495">
    <property type="entry name" value="UBC-like"/>
    <property type="match status" value="1"/>
</dbReference>
<dbReference type="InterPro" id="IPR000608">
    <property type="entry name" value="UBC"/>
</dbReference>
<evidence type="ECO:0000259" key="9">
    <source>
        <dbReference type="PROSITE" id="PS50127"/>
    </source>
</evidence>
<dbReference type="Gene3D" id="3.10.110.10">
    <property type="entry name" value="Ubiquitin Conjugating Enzyme"/>
    <property type="match status" value="1"/>
</dbReference>
<gene>
    <name evidence="10" type="ORF">BaOVIS_016430</name>
</gene>
<evidence type="ECO:0000256" key="1">
    <source>
        <dbReference type="ARBA" id="ARBA00012486"/>
    </source>
</evidence>
<dbReference type="GO" id="GO:0061631">
    <property type="term" value="F:ubiquitin conjugating enzyme activity"/>
    <property type="evidence" value="ECO:0007669"/>
    <property type="project" value="UniProtKB-EC"/>
</dbReference>
<protein>
    <recommendedName>
        <fullName evidence="1">E2 ubiquitin-conjugating enzyme</fullName>
        <ecNumber evidence="1">2.3.2.23</ecNumber>
    </recommendedName>
</protein>
<dbReference type="PROSITE" id="PS50030">
    <property type="entry name" value="UBA"/>
    <property type="match status" value="1"/>
</dbReference>
<organism evidence="10 11">
    <name type="scientific">Babesia ovis</name>
    <dbReference type="NCBI Taxonomy" id="5869"/>
    <lineage>
        <taxon>Eukaryota</taxon>
        <taxon>Sar</taxon>
        <taxon>Alveolata</taxon>
        <taxon>Apicomplexa</taxon>
        <taxon>Aconoidasida</taxon>
        <taxon>Piroplasmida</taxon>
        <taxon>Babesiidae</taxon>
        <taxon>Babesia</taxon>
    </lineage>
</organism>
<evidence type="ECO:0000313" key="10">
    <source>
        <dbReference type="EMBL" id="GFE54239.1"/>
    </source>
</evidence>
<keyword evidence="5 7" id="KW-0067">ATP-binding</keyword>
<dbReference type="Pfam" id="PF02466">
    <property type="entry name" value="Tim17"/>
    <property type="match status" value="1"/>
</dbReference>
<dbReference type="PANTHER" id="PTHR24068">
    <property type="entry name" value="UBIQUITIN-CONJUGATING ENZYME E2"/>
    <property type="match status" value="1"/>
</dbReference>
<dbReference type="SMART" id="SM00212">
    <property type="entry name" value="UBCc"/>
    <property type="match status" value="1"/>
</dbReference>
<dbReference type="AlphaFoldDB" id="A0A9W5WUV1"/>
<dbReference type="FunFam" id="3.10.110.10:FF:000060">
    <property type="entry name" value="Ubiquitin conjugating enzyme (UbcB)"/>
    <property type="match status" value="1"/>
</dbReference>
<proteinExistence type="inferred from homology"/>